<dbReference type="Pfam" id="PF08545">
    <property type="entry name" value="ACP_syn_III"/>
    <property type="match status" value="1"/>
</dbReference>
<evidence type="ECO:0000313" key="5">
    <source>
        <dbReference type="EMBL" id="AZV80541.1"/>
    </source>
</evidence>
<keyword evidence="1" id="KW-0808">Transferase</keyword>
<dbReference type="GO" id="GO:0004315">
    <property type="term" value="F:3-oxoacyl-[acyl-carrier-protein] synthase activity"/>
    <property type="evidence" value="ECO:0007669"/>
    <property type="project" value="InterPro"/>
</dbReference>
<feature type="domain" description="Beta-ketoacyl-[acyl-carrier-protein] synthase III C-terminal" evidence="3">
    <location>
        <begin position="248"/>
        <end position="336"/>
    </location>
</feature>
<accession>A0A3T0N982</accession>
<dbReference type="AlphaFoldDB" id="A0A3T0N982"/>
<dbReference type="PANTHER" id="PTHR34069:SF2">
    <property type="entry name" value="BETA-KETOACYL-[ACYL-CARRIER-PROTEIN] SYNTHASE III"/>
    <property type="match status" value="1"/>
</dbReference>
<dbReference type="Gene3D" id="3.40.47.10">
    <property type="match status" value="1"/>
</dbReference>
<dbReference type="GO" id="GO:0044550">
    <property type="term" value="P:secondary metabolite biosynthetic process"/>
    <property type="evidence" value="ECO:0007669"/>
    <property type="project" value="TreeGrafter"/>
</dbReference>
<evidence type="ECO:0000256" key="1">
    <source>
        <dbReference type="ARBA" id="ARBA00022679"/>
    </source>
</evidence>
<dbReference type="Proteomes" id="UP000283063">
    <property type="component" value="Chromosome"/>
</dbReference>
<evidence type="ECO:0000259" key="3">
    <source>
        <dbReference type="Pfam" id="PF08541"/>
    </source>
</evidence>
<dbReference type="GO" id="GO:0006633">
    <property type="term" value="P:fatty acid biosynthetic process"/>
    <property type="evidence" value="ECO:0007669"/>
    <property type="project" value="InterPro"/>
</dbReference>
<dbReference type="SUPFAM" id="SSF53901">
    <property type="entry name" value="Thiolase-like"/>
    <property type="match status" value="1"/>
</dbReference>
<evidence type="ECO:0000256" key="2">
    <source>
        <dbReference type="ARBA" id="ARBA00023315"/>
    </source>
</evidence>
<dbReference type="InterPro" id="IPR016039">
    <property type="entry name" value="Thiolase-like"/>
</dbReference>
<dbReference type="OrthoDB" id="4336181at2"/>
<evidence type="ECO:0000313" key="6">
    <source>
        <dbReference type="Proteomes" id="UP000283063"/>
    </source>
</evidence>
<dbReference type="RefSeq" id="WP_127750342.1">
    <property type="nucleotide sequence ID" value="NZ_CP033219.1"/>
</dbReference>
<dbReference type="InterPro" id="IPR013747">
    <property type="entry name" value="ACP_syn_III_C"/>
</dbReference>
<keyword evidence="2" id="KW-0012">Acyltransferase</keyword>
<evidence type="ECO:0000259" key="4">
    <source>
        <dbReference type="Pfam" id="PF08545"/>
    </source>
</evidence>
<gene>
    <name evidence="5" type="ORF">EBB79_18950</name>
</gene>
<dbReference type="PANTHER" id="PTHR34069">
    <property type="entry name" value="3-OXOACYL-[ACYL-CARRIER-PROTEIN] SYNTHASE 3"/>
    <property type="match status" value="1"/>
</dbReference>
<protein>
    <submittedName>
        <fullName evidence="5">Ketoacyl-ACP synthase III</fullName>
    </submittedName>
</protein>
<proteinExistence type="predicted"/>
<dbReference type="InterPro" id="IPR013751">
    <property type="entry name" value="ACP_syn_III_N"/>
</dbReference>
<name>A0A3T0N982_9RHOB</name>
<sequence length="337" mass="35784">MQSKFPLGLSVQVAGTGHCVPSTRVTSEEIDTKMGFPCGYLTRASGVRSRYVCDQEDQVDMAVDACQKAITAAGLTPGDIDLVLGACAVPYQPLPAMAPLVMGRLGMADGCAAGFDVNASCLSFLTAFELAASKIALGQNQQVLVFSSEVASRALPWQEQPDVAALFGDGAGAAVLKAPGDAGPRLRASLMRSYPSHYDACQVGAGGTRFDYHNDPKGFNEHAVFRMDGKNLFRITHKYFPQFVQELLDRAEWTAADIDVVVPHQASPLALEHMVSKTDLNPDQIVDISQSYGNQIAASMPTALDFALQQGRIGSGSRVLMLGTSAGVNFGGMALDF</sequence>
<dbReference type="EMBL" id="CP033219">
    <property type="protein sequence ID" value="AZV80541.1"/>
    <property type="molecule type" value="Genomic_DNA"/>
</dbReference>
<dbReference type="KEGG" id="sedi:EBB79_18950"/>
<feature type="domain" description="Beta-ketoacyl-[acyl-carrier-protein] synthase III N-terminal" evidence="4">
    <location>
        <begin position="115"/>
        <end position="193"/>
    </location>
</feature>
<dbReference type="CDD" id="cd00830">
    <property type="entry name" value="KAS_III"/>
    <property type="match status" value="1"/>
</dbReference>
<reference evidence="5 6" key="1">
    <citation type="submission" date="2018-10" db="EMBL/GenBank/DDBJ databases">
        <title>Parasedimentitalea marina sp. nov., a psychrophilic bacterium isolated from deep seawater of the New Britain Trench.</title>
        <authorList>
            <person name="Cao J."/>
        </authorList>
    </citation>
    <scope>NUCLEOTIDE SEQUENCE [LARGE SCALE GENOMIC DNA]</scope>
    <source>
        <strain evidence="5 6">W43</strain>
    </source>
</reference>
<organism evidence="5 6">
    <name type="scientific">Parasedimentitalea marina</name>
    <dbReference type="NCBI Taxonomy" id="2483033"/>
    <lineage>
        <taxon>Bacteria</taxon>
        <taxon>Pseudomonadati</taxon>
        <taxon>Pseudomonadota</taxon>
        <taxon>Alphaproteobacteria</taxon>
        <taxon>Rhodobacterales</taxon>
        <taxon>Paracoccaceae</taxon>
        <taxon>Parasedimentitalea</taxon>
    </lineage>
</organism>
<dbReference type="Pfam" id="PF08541">
    <property type="entry name" value="ACP_syn_III_C"/>
    <property type="match status" value="1"/>
</dbReference>
<keyword evidence="6" id="KW-1185">Reference proteome</keyword>